<name>A0A2S4PM93_9PEZI</name>
<reference evidence="4 5" key="1">
    <citation type="submission" date="2017-10" db="EMBL/GenBank/DDBJ databases">
        <title>Development of genomic resources for the powdery mildew, Erysiphe pulchra.</title>
        <authorList>
            <person name="Wadl P.A."/>
            <person name="Mack B.M."/>
            <person name="Moore G."/>
            <person name="Beltz S.B."/>
        </authorList>
    </citation>
    <scope>NUCLEOTIDE SEQUENCE [LARGE SCALE GENOMIC DNA]</scope>
    <source>
        <strain evidence="4">Cflorida</strain>
    </source>
</reference>
<evidence type="ECO:0000313" key="4">
    <source>
        <dbReference type="EMBL" id="POS83138.1"/>
    </source>
</evidence>
<keyword evidence="2" id="KW-0378">Hydrolase</keyword>
<organism evidence="4 5">
    <name type="scientific">Erysiphe pulchra</name>
    <dbReference type="NCBI Taxonomy" id="225359"/>
    <lineage>
        <taxon>Eukaryota</taxon>
        <taxon>Fungi</taxon>
        <taxon>Dikarya</taxon>
        <taxon>Ascomycota</taxon>
        <taxon>Pezizomycotina</taxon>
        <taxon>Leotiomycetes</taxon>
        <taxon>Erysiphales</taxon>
        <taxon>Erysiphaceae</taxon>
        <taxon>Erysiphe</taxon>
    </lineage>
</organism>
<evidence type="ECO:0000313" key="5">
    <source>
        <dbReference type="Proteomes" id="UP000237438"/>
    </source>
</evidence>
<dbReference type="OrthoDB" id="5425539at2759"/>
<evidence type="ECO:0000256" key="1">
    <source>
        <dbReference type="ARBA" id="ARBA00022722"/>
    </source>
</evidence>
<accession>A0A2S4PM93</accession>
<comment type="caution">
    <text evidence="4">The sequence shown here is derived from an EMBL/GenBank/DDBJ whole genome shotgun (WGS) entry which is preliminary data.</text>
</comment>
<gene>
    <name evidence="4" type="ORF">EPUL_004904</name>
</gene>
<dbReference type="GO" id="GO:0016787">
    <property type="term" value="F:hydrolase activity"/>
    <property type="evidence" value="ECO:0007669"/>
    <property type="project" value="UniProtKB-KW"/>
</dbReference>
<keyword evidence="1" id="KW-0540">Nuclease</keyword>
<dbReference type="GO" id="GO:0004540">
    <property type="term" value="F:RNA nuclease activity"/>
    <property type="evidence" value="ECO:0007669"/>
    <property type="project" value="InterPro"/>
</dbReference>
<dbReference type="EMBL" id="PEDP01001864">
    <property type="protein sequence ID" value="POS83138.1"/>
    <property type="molecule type" value="Genomic_DNA"/>
</dbReference>
<dbReference type="Proteomes" id="UP000237438">
    <property type="component" value="Unassembled WGS sequence"/>
</dbReference>
<proteinExistence type="predicted"/>
<feature type="chain" id="PRO_5015553976" evidence="3">
    <location>
        <begin position="19"/>
        <end position="590"/>
    </location>
</feature>
<protein>
    <submittedName>
        <fullName evidence="4">Uncharacterized protein</fullName>
    </submittedName>
</protein>
<sequence>MRLALFFILNIQLSHIFATIPNPLVFPTQTDHDLEGYECGNFFFTDPEVNEALLIAKDSVGKGYKYPQIYQGKLYSESKSKEYLLWPIRKGPRIPPKNKAQLTTFRVVFTRDSEKAIDVVAKTTTDDYVKCIWRGSSHIEPSHSEPVIPNGYLCGHKFFTDEILRQSYAVALTKIHGKVKRPFPYVGLLYPEDSGYLMWPITRANKMLKSGTVHVGTYYLILNREIEFVDVVVRGFNNNFLRCIRSRQPPKAPESDPHSKLFVQPPKTGYICGKTFFDDNILKDSAETAKTQAGRGNRGQYPKNYSGDPYNEQCLIWPLMRDGSLYKRGIKGRYRLILKPDYKVLSVAMLIGNELKACDRKTIKAKKNHDTSDYHCYHQSFSHQKLVKAAEEACKKMNRELGNFYPARYEGPKFNSEEPYFTYPVLQNGVYRQSHMRLVAIFLILNIHLGHISTTSQIPHELSRQANHNQNGYECGNFFFTDPEVNEALLIAKASVDKGYKYPQIYQGKLYSESKSKEYLLWPIREGPQMPPHHKNHMTTIRIVFTRDSDKAVDVVAKVTIDDYAKCIRRGSSHIEPSHPDPVIPNGYLC</sequence>
<dbReference type="AlphaFoldDB" id="A0A2S4PM93"/>
<dbReference type="SUPFAM" id="SSF53933">
    <property type="entry name" value="Microbial ribonucleases"/>
    <property type="match status" value="1"/>
</dbReference>
<evidence type="ECO:0000256" key="2">
    <source>
        <dbReference type="ARBA" id="ARBA00022801"/>
    </source>
</evidence>
<feature type="non-terminal residue" evidence="4">
    <location>
        <position position="590"/>
    </location>
</feature>
<keyword evidence="5" id="KW-1185">Reference proteome</keyword>
<dbReference type="GO" id="GO:0003723">
    <property type="term" value="F:RNA binding"/>
    <property type="evidence" value="ECO:0007669"/>
    <property type="project" value="InterPro"/>
</dbReference>
<dbReference type="SMR" id="A0A2S4PM93"/>
<dbReference type="Gene3D" id="3.10.450.30">
    <property type="entry name" value="Microbial ribonucleases"/>
    <property type="match status" value="4"/>
</dbReference>
<evidence type="ECO:0000256" key="3">
    <source>
        <dbReference type="SAM" id="SignalP"/>
    </source>
</evidence>
<keyword evidence="3" id="KW-0732">Signal</keyword>
<feature type="signal peptide" evidence="3">
    <location>
        <begin position="1"/>
        <end position="18"/>
    </location>
</feature>
<dbReference type="InterPro" id="IPR016191">
    <property type="entry name" value="Ribonuclease/ribotoxin"/>
</dbReference>